<dbReference type="InterPro" id="IPR052726">
    <property type="entry name" value="Phage_Baseplate_Hub"/>
</dbReference>
<organism evidence="2 3">
    <name type="scientific">Pseudoalteromonas phenolica</name>
    <dbReference type="NCBI Taxonomy" id="161398"/>
    <lineage>
        <taxon>Bacteria</taxon>
        <taxon>Pseudomonadati</taxon>
        <taxon>Pseudomonadota</taxon>
        <taxon>Gammaproteobacteria</taxon>
        <taxon>Alteromonadales</taxon>
        <taxon>Pseudoalteromonadaceae</taxon>
        <taxon>Pseudoalteromonas</taxon>
    </lineage>
</organism>
<dbReference type="AlphaFoldDB" id="A0A5S3YYF2"/>
<dbReference type="PANTHER" id="PTHR35862">
    <property type="entry name" value="FELS-2 PROPHAGE PROTEIN"/>
    <property type="match status" value="1"/>
</dbReference>
<evidence type="ECO:0000259" key="1">
    <source>
        <dbReference type="Pfam" id="PF26078"/>
    </source>
</evidence>
<evidence type="ECO:0000313" key="3">
    <source>
        <dbReference type="Proteomes" id="UP000307362"/>
    </source>
</evidence>
<dbReference type="OrthoDB" id="9793802at2"/>
<accession>A0A5S3YYF2</accession>
<dbReference type="EMBL" id="PNCM01000005">
    <property type="protein sequence ID" value="TMP83759.1"/>
    <property type="molecule type" value="Genomic_DNA"/>
</dbReference>
<gene>
    <name evidence="2" type="ORF">CWB73_01010</name>
</gene>
<dbReference type="PANTHER" id="PTHR35862:SF1">
    <property type="entry name" value="FELS-2 PROPHAGE PROTEIN"/>
    <property type="match status" value="1"/>
</dbReference>
<sequence>MTSAIELSQLAPPNVIEPLDFDTILESLLSSINKQIPDYALLESDPAVKILELAAYRELLIRQRINDAAKSVLLAHSSGNDLENLGALFGVYKELDEDEERFRKRIPLSLESYSMAGTSGAYEYHSFKADKRVKDVFVESSAPGVVDVYILASQINMSAEIKDKVKSWLNSEDIRPITDQVFVHLANVETQTIKAAIHLSKHASEESVKLEIYKALDVFIAEHYKLGKEIPYSAVVDALHQSGVRKVKLLSPSEDLIPDDKTAIKLSIDITFL</sequence>
<dbReference type="InterPro" id="IPR058531">
    <property type="entry name" value="Baseplate_J_M"/>
</dbReference>
<dbReference type="InterPro" id="IPR014507">
    <property type="entry name" value="Baseplate_assembly_J_pred"/>
</dbReference>
<dbReference type="RefSeq" id="WP_138566049.1">
    <property type="nucleotide sequence ID" value="NZ_PNCM01000005.1"/>
</dbReference>
<dbReference type="Pfam" id="PF26078">
    <property type="entry name" value="Baseplate_J_M"/>
    <property type="match status" value="1"/>
</dbReference>
<dbReference type="PIRSF" id="PIRSF020481">
    <property type="entry name" value="BAP"/>
    <property type="match status" value="1"/>
</dbReference>
<evidence type="ECO:0000313" key="2">
    <source>
        <dbReference type="EMBL" id="TMP83759.1"/>
    </source>
</evidence>
<proteinExistence type="predicted"/>
<reference evidence="3" key="2">
    <citation type="submission" date="2019-06" db="EMBL/GenBank/DDBJ databases">
        <title>Co-occurence of chitin degradation, pigmentation and bioactivity in marine Pseudoalteromonas.</title>
        <authorList>
            <person name="Sonnenschein E.C."/>
            <person name="Bech P.K."/>
        </authorList>
    </citation>
    <scope>NUCLEOTIDE SEQUENCE [LARGE SCALE GENOMIC DNA]</scope>
    <source>
        <strain evidence="3">S1189</strain>
    </source>
</reference>
<reference evidence="2 3" key="1">
    <citation type="submission" date="2017-12" db="EMBL/GenBank/DDBJ databases">
        <authorList>
            <person name="Paulsen S."/>
            <person name="Gram L.K."/>
        </authorList>
    </citation>
    <scope>NUCLEOTIDE SEQUENCE [LARGE SCALE GENOMIC DNA]</scope>
    <source>
        <strain evidence="2 3">S1189</strain>
    </source>
</reference>
<comment type="caution">
    <text evidence="2">The sequence shown here is derived from an EMBL/GenBank/DDBJ whole genome shotgun (WGS) entry which is preliminary data.</text>
</comment>
<dbReference type="Proteomes" id="UP000307362">
    <property type="component" value="Unassembled WGS sequence"/>
</dbReference>
<protein>
    <submittedName>
        <fullName evidence="2">Baseplate protein</fullName>
    </submittedName>
</protein>
<feature type="domain" description="Baseplate J-like central" evidence="1">
    <location>
        <begin position="115"/>
        <end position="183"/>
    </location>
</feature>
<name>A0A5S3YYF2_9GAMM</name>